<feature type="binding site" evidence="5">
    <location>
        <position position="70"/>
    </location>
    <ligand>
        <name>Fe cation</name>
        <dbReference type="ChEBI" id="CHEBI:24875"/>
        <label>1</label>
    </ligand>
</feature>
<dbReference type="InterPro" id="IPR009040">
    <property type="entry name" value="Ferritin-like_diiron"/>
</dbReference>
<dbReference type="GO" id="GO:0006879">
    <property type="term" value="P:intracellular iron ion homeostasis"/>
    <property type="evidence" value="ECO:0007669"/>
    <property type="project" value="UniProtKB-KW"/>
</dbReference>
<dbReference type="InterPro" id="IPR009078">
    <property type="entry name" value="Ferritin-like_SF"/>
</dbReference>
<protein>
    <recommendedName>
        <fullName evidence="6">Ferritin</fullName>
        <ecNumber evidence="6">1.16.3.1</ecNumber>
    </recommendedName>
</protein>
<dbReference type="PANTHER" id="PTHR11431:SF75">
    <property type="entry name" value="FERRITIN"/>
    <property type="match status" value="1"/>
</dbReference>
<keyword evidence="6" id="KW-0560">Oxidoreductase</keyword>
<evidence type="ECO:0000256" key="5">
    <source>
        <dbReference type="PIRSR" id="PIRSR601519-1"/>
    </source>
</evidence>
<dbReference type="Proteomes" id="UP000492821">
    <property type="component" value="Unassembled WGS sequence"/>
</dbReference>
<dbReference type="GO" id="GO:0004322">
    <property type="term" value="F:ferroxidase activity"/>
    <property type="evidence" value="ECO:0007669"/>
    <property type="project" value="UniProtKB-EC"/>
</dbReference>
<reference evidence="9" key="1">
    <citation type="journal article" date="2013" name="Genetics">
        <title>The draft genome and transcriptome of Panagrellus redivivus are shaped by the harsh demands of a free-living lifestyle.</title>
        <authorList>
            <person name="Srinivasan J."/>
            <person name="Dillman A.R."/>
            <person name="Macchietto M.G."/>
            <person name="Heikkinen L."/>
            <person name="Lakso M."/>
            <person name="Fracchia K.M."/>
            <person name="Antoshechkin I."/>
            <person name="Mortazavi A."/>
            <person name="Wong G."/>
            <person name="Sternberg P.W."/>
        </authorList>
    </citation>
    <scope>NUCLEOTIDE SEQUENCE [LARGE SCALE GENOMIC DNA]</scope>
    <source>
        <strain evidence="9">MT8872</strain>
    </source>
</reference>
<dbReference type="AlphaFoldDB" id="A0A7E4ZWZ5"/>
<dbReference type="InterPro" id="IPR012347">
    <property type="entry name" value="Ferritin-like"/>
</dbReference>
<dbReference type="CDD" id="cd01056">
    <property type="entry name" value="Euk_Ferritin"/>
    <property type="match status" value="1"/>
</dbReference>
<evidence type="ECO:0000256" key="3">
    <source>
        <dbReference type="ARBA" id="ARBA00022723"/>
    </source>
</evidence>
<reference evidence="10" key="2">
    <citation type="submission" date="2020-10" db="UniProtKB">
        <authorList>
            <consortium name="WormBaseParasite"/>
        </authorList>
    </citation>
    <scope>IDENTIFICATION</scope>
</reference>
<keyword evidence="3 5" id="KW-0479">Metal-binding</keyword>
<evidence type="ECO:0000313" key="10">
    <source>
        <dbReference type="WBParaSite" id="Pan_g22361.t1"/>
    </source>
</evidence>
<dbReference type="InterPro" id="IPR001519">
    <property type="entry name" value="Ferritin"/>
</dbReference>
<comment type="similarity">
    <text evidence="1 6">Belongs to the ferritin family.</text>
</comment>
<evidence type="ECO:0000313" key="9">
    <source>
        <dbReference type="Proteomes" id="UP000492821"/>
    </source>
</evidence>
<evidence type="ECO:0000256" key="6">
    <source>
        <dbReference type="RuleBase" id="RU361145"/>
    </source>
</evidence>
<feature type="binding site" evidence="5">
    <location>
        <position position="26"/>
    </location>
    <ligand>
        <name>Fe cation</name>
        <dbReference type="ChEBI" id="CHEBI:24875"/>
        <label>1</label>
    </ligand>
</feature>
<keyword evidence="9" id="KW-1185">Reference proteome</keyword>
<evidence type="ECO:0000256" key="7">
    <source>
        <dbReference type="SAM" id="MobiDB-lite"/>
    </source>
</evidence>
<keyword evidence="2 6" id="KW-0409">Iron storage</keyword>
<dbReference type="SUPFAM" id="SSF47240">
    <property type="entry name" value="Ferritin-like"/>
    <property type="match status" value="1"/>
</dbReference>
<feature type="binding site" evidence="5">
    <location>
        <position position="29"/>
    </location>
    <ligand>
        <name>Fe cation</name>
        <dbReference type="ChEBI" id="CHEBI:24875"/>
        <label>1</label>
    </ligand>
</feature>
<dbReference type="InterPro" id="IPR008331">
    <property type="entry name" value="Ferritin_DPS_dom"/>
</dbReference>
<dbReference type="Pfam" id="PF00210">
    <property type="entry name" value="Ferritin"/>
    <property type="match status" value="1"/>
</dbReference>
<dbReference type="Gene3D" id="1.20.1260.10">
    <property type="match status" value="1"/>
</dbReference>
<evidence type="ECO:0000259" key="8">
    <source>
        <dbReference type="PROSITE" id="PS50905"/>
    </source>
</evidence>
<keyword evidence="4 5" id="KW-0408">Iron</keyword>
<comment type="catalytic activity">
    <reaction evidence="6">
        <text>4 Fe(2+) + O2 + 4 H(+) = 4 Fe(3+) + 2 H2O</text>
        <dbReference type="Rhea" id="RHEA:11148"/>
        <dbReference type="ChEBI" id="CHEBI:15377"/>
        <dbReference type="ChEBI" id="CHEBI:15378"/>
        <dbReference type="ChEBI" id="CHEBI:15379"/>
        <dbReference type="ChEBI" id="CHEBI:29033"/>
        <dbReference type="ChEBI" id="CHEBI:29034"/>
        <dbReference type="EC" id="1.16.3.1"/>
    </reaction>
</comment>
<comment type="function">
    <text evidence="6">Stores iron in a soluble, non-toxic, readily available form. Important for iron homeostasis. Iron is taken up in the ferrous form and deposited as ferric hydroxides after oxidation.</text>
</comment>
<evidence type="ECO:0000256" key="2">
    <source>
        <dbReference type="ARBA" id="ARBA00022434"/>
    </source>
</evidence>
<name>A0A7E4ZWZ5_PANRE</name>
<dbReference type="EC" id="1.16.3.1" evidence="6"/>
<organism evidence="9 10">
    <name type="scientific">Panagrellus redivivus</name>
    <name type="common">Microworm</name>
    <dbReference type="NCBI Taxonomy" id="6233"/>
    <lineage>
        <taxon>Eukaryota</taxon>
        <taxon>Metazoa</taxon>
        <taxon>Ecdysozoa</taxon>
        <taxon>Nematoda</taxon>
        <taxon>Chromadorea</taxon>
        <taxon>Rhabditida</taxon>
        <taxon>Tylenchina</taxon>
        <taxon>Panagrolaimomorpha</taxon>
        <taxon>Panagrolaimoidea</taxon>
        <taxon>Panagrolaimidae</taxon>
        <taxon>Panagrellus</taxon>
    </lineage>
</organism>
<dbReference type="WBParaSite" id="Pan_g22361.t1">
    <property type="protein sequence ID" value="Pan_g22361.t1"/>
    <property type="gene ID" value="Pan_g22361"/>
</dbReference>
<dbReference type="GO" id="GO:0005737">
    <property type="term" value="C:cytoplasm"/>
    <property type="evidence" value="ECO:0007669"/>
    <property type="project" value="TreeGrafter"/>
</dbReference>
<evidence type="ECO:0000256" key="4">
    <source>
        <dbReference type="ARBA" id="ARBA00023004"/>
    </source>
</evidence>
<dbReference type="PANTHER" id="PTHR11431">
    <property type="entry name" value="FERRITIN"/>
    <property type="match status" value="1"/>
</dbReference>
<dbReference type="GO" id="GO:0008198">
    <property type="term" value="F:ferrous iron binding"/>
    <property type="evidence" value="ECO:0007669"/>
    <property type="project" value="TreeGrafter"/>
</dbReference>
<feature type="domain" description="Ferritin-like diiron" evidence="8">
    <location>
        <begin position="1"/>
        <end position="104"/>
    </location>
</feature>
<dbReference type="GO" id="GO:0008199">
    <property type="term" value="F:ferric iron binding"/>
    <property type="evidence" value="ECO:0007669"/>
    <property type="project" value="InterPro"/>
</dbReference>
<feature type="region of interest" description="Disordered" evidence="7">
    <location>
        <begin position="83"/>
        <end position="104"/>
    </location>
</feature>
<evidence type="ECO:0000256" key="1">
    <source>
        <dbReference type="ARBA" id="ARBA00007513"/>
    </source>
</evidence>
<proteinExistence type="inferred from homology"/>
<feature type="compositionally biased region" description="Polar residues" evidence="7">
    <location>
        <begin position="85"/>
        <end position="104"/>
    </location>
</feature>
<accession>A0A7E4ZWZ5</accession>
<sequence>MSAHFGNAEVALPGAAAYFKNQAYEEREHAEKIIDYINDRGGTVDFGDLAKPTCNCTSLLKAFQSAVALEKSNNKSLLQLHALASENNDPDNSTSANKSSRSRP</sequence>
<dbReference type="GO" id="GO:0006826">
    <property type="term" value="P:iron ion transport"/>
    <property type="evidence" value="ECO:0007669"/>
    <property type="project" value="InterPro"/>
</dbReference>
<dbReference type="PROSITE" id="PS50905">
    <property type="entry name" value="FERRITIN_LIKE"/>
    <property type="match status" value="1"/>
</dbReference>